<reference evidence="1" key="1">
    <citation type="submission" date="2016-10" db="EMBL/GenBank/DDBJ databases">
        <title>Sequence of Gallionella enrichment culture.</title>
        <authorList>
            <person name="Poehlein A."/>
            <person name="Muehling M."/>
            <person name="Daniel R."/>
        </authorList>
    </citation>
    <scope>NUCLEOTIDE SEQUENCE</scope>
</reference>
<protein>
    <submittedName>
        <fullName evidence="1">Uncharacterized protein</fullName>
    </submittedName>
</protein>
<dbReference type="AlphaFoldDB" id="A0A1J5QTK2"/>
<comment type="caution">
    <text evidence="1">The sequence shown here is derived from an EMBL/GenBank/DDBJ whole genome shotgun (WGS) entry which is preliminary data.</text>
</comment>
<dbReference type="EMBL" id="MLJW01000723">
    <property type="protein sequence ID" value="OIQ83215.1"/>
    <property type="molecule type" value="Genomic_DNA"/>
</dbReference>
<accession>A0A1J5QTK2</accession>
<organism evidence="1">
    <name type="scientific">mine drainage metagenome</name>
    <dbReference type="NCBI Taxonomy" id="410659"/>
    <lineage>
        <taxon>unclassified sequences</taxon>
        <taxon>metagenomes</taxon>
        <taxon>ecological metagenomes</taxon>
    </lineage>
</organism>
<name>A0A1J5QTK2_9ZZZZ</name>
<sequence>MNLRIVLPMLFAATSAFVLAEDLVMSQVLLSLSAIESDQLIGHHHHVLHHRYLKQSQIADLPD</sequence>
<evidence type="ECO:0000313" key="1">
    <source>
        <dbReference type="EMBL" id="OIQ83215.1"/>
    </source>
</evidence>
<gene>
    <name evidence="1" type="ORF">GALL_349780</name>
</gene>
<proteinExistence type="predicted"/>